<dbReference type="SUPFAM" id="SSF51161">
    <property type="entry name" value="Trimeric LpxA-like enzymes"/>
    <property type="match status" value="1"/>
</dbReference>
<dbReference type="PANTHER" id="PTHR13061:SF29">
    <property type="entry name" value="GAMMA CARBONIC ANHYDRASE-LIKE 1, MITOCHONDRIAL-RELATED"/>
    <property type="match status" value="1"/>
</dbReference>
<evidence type="ECO:0000313" key="1">
    <source>
        <dbReference type="EMBL" id="GEP59378.1"/>
    </source>
</evidence>
<comment type="caution">
    <text evidence="1">The sequence shown here is derived from an EMBL/GenBank/DDBJ whole genome shotgun (WGS) entry which is preliminary data.</text>
</comment>
<evidence type="ECO:0000313" key="2">
    <source>
        <dbReference type="Proteomes" id="UP000321058"/>
    </source>
</evidence>
<dbReference type="InterPro" id="IPR050484">
    <property type="entry name" value="Transf_Hexapept/Carb_Anhydrase"/>
</dbReference>
<dbReference type="InterPro" id="IPR011004">
    <property type="entry name" value="Trimer_LpxA-like_sf"/>
</dbReference>
<dbReference type="CDD" id="cd04645">
    <property type="entry name" value="LbH_gamma_CA_like"/>
    <property type="match status" value="1"/>
</dbReference>
<proteinExistence type="predicted"/>
<gene>
    <name evidence="1" type="ORF">RSO01_65440</name>
</gene>
<dbReference type="InterPro" id="IPR047324">
    <property type="entry name" value="LbH_gamma_CA-like"/>
</dbReference>
<sequence length="197" mass="20894">MHVPRRSSRARHLELPNLMSGLIVPHRGFVPKVASSAFIAANATLVGDVEIGANASIWFGVILRGDGPGIRIGENSNLQDGTVVHVAARGLMTVVGRNVTVGHMALLHACEVQDGAFIGMRSMVLDGAVVESEAMVAAGALVAPGKIVRRGELWAGNPARKMRDLTAEDFANFKRVADGYVTLARTYMPDEIAKAAD</sequence>
<organism evidence="1 2">
    <name type="scientific">Reyranella soli</name>
    <dbReference type="NCBI Taxonomy" id="1230389"/>
    <lineage>
        <taxon>Bacteria</taxon>
        <taxon>Pseudomonadati</taxon>
        <taxon>Pseudomonadota</taxon>
        <taxon>Alphaproteobacteria</taxon>
        <taxon>Hyphomicrobiales</taxon>
        <taxon>Reyranellaceae</taxon>
        <taxon>Reyranella</taxon>
    </lineage>
</organism>
<dbReference type="Proteomes" id="UP000321058">
    <property type="component" value="Unassembled WGS sequence"/>
</dbReference>
<accession>A0A512NKA6</accession>
<reference evidence="1 2" key="1">
    <citation type="submission" date="2019-07" db="EMBL/GenBank/DDBJ databases">
        <title>Whole genome shotgun sequence of Reyranella soli NBRC 108950.</title>
        <authorList>
            <person name="Hosoyama A."/>
            <person name="Uohara A."/>
            <person name="Ohji S."/>
            <person name="Ichikawa N."/>
        </authorList>
    </citation>
    <scope>NUCLEOTIDE SEQUENCE [LARGE SCALE GENOMIC DNA]</scope>
    <source>
        <strain evidence="1 2">NBRC 108950</strain>
    </source>
</reference>
<protein>
    <submittedName>
        <fullName evidence="1">Gamma carbonic anhydrase family protein</fullName>
    </submittedName>
</protein>
<dbReference type="Gene3D" id="2.160.10.10">
    <property type="entry name" value="Hexapeptide repeat proteins"/>
    <property type="match status" value="1"/>
</dbReference>
<dbReference type="PANTHER" id="PTHR13061">
    <property type="entry name" value="DYNACTIN SUBUNIT P25"/>
    <property type="match status" value="1"/>
</dbReference>
<dbReference type="AlphaFoldDB" id="A0A512NKA6"/>
<keyword evidence="2" id="KW-1185">Reference proteome</keyword>
<dbReference type="EMBL" id="BKAJ01000128">
    <property type="protein sequence ID" value="GEP59378.1"/>
    <property type="molecule type" value="Genomic_DNA"/>
</dbReference>
<name>A0A512NKA6_9HYPH</name>